<dbReference type="GO" id="GO:0009827">
    <property type="term" value="P:plant-type cell wall modification"/>
    <property type="evidence" value="ECO:0007669"/>
    <property type="project" value="EnsemblPlants"/>
</dbReference>
<organism evidence="12">
    <name type="scientific">Daucus carota subsp. sativus</name>
    <name type="common">Carrot</name>
    <dbReference type="NCBI Taxonomy" id="79200"/>
    <lineage>
        <taxon>Eukaryota</taxon>
        <taxon>Viridiplantae</taxon>
        <taxon>Streptophyta</taxon>
        <taxon>Embryophyta</taxon>
        <taxon>Tracheophyta</taxon>
        <taxon>Spermatophyta</taxon>
        <taxon>Magnoliopsida</taxon>
        <taxon>eudicotyledons</taxon>
        <taxon>Gunneridae</taxon>
        <taxon>Pentapetalae</taxon>
        <taxon>asterids</taxon>
        <taxon>campanulids</taxon>
        <taxon>Apiales</taxon>
        <taxon>Apiaceae</taxon>
        <taxon>Apioideae</taxon>
        <taxon>Scandiceae</taxon>
        <taxon>Daucinae</taxon>
        <taxon>Daucus</taxon>
        <taxon>Daucus sect. Daucus</taxon>
    </lineage>
</organism>
<dbReference type="Pfam" id="PF00295">
    <property type="entry name" value="Glyco_hydro_28"/>
    <property type="match status" value="2"/>
</dbReference>
<dbReference type="GO" id="GO:0009505">
    <property type="term" value="C:plant-type cell wall"/>
    <property type="evidence" value="ECO:0007669"/>
    <property type="project" value="EnsemblPlants"/>
</dbReference>
<feature type="chain" id="PRO_5007871109" description="Polygalacturonase" evidence="11">
    <location>
        <begin position="30"/>
        <end position="492"/>
    </location>
</feature>
<evidence type="ECO:0000256" key="6">
    <source>
        <dbReference type="ARBA" id="ARBA00023295"/>
    </source>
</evidence>
<evidence type="ECO:0008006" key="15">
    <source>
        <dbReference type="Google" id="ProtNLM"/>
    </source>
</evidence>
<evidence type="ECO:0000256" key="7">
    <source>
        <dbReference type="ARBA" id="ARBA00023316"/>
    </source>
</evidence>
<name>A0A166B837_DAUCS</name>
<dbReference type="EMBL" id="LNRQ01000003">
    <property type="protein sequence ID" value="KZN02481.1"/>
    <property type="molecule type" value="Genomic_DNA"/>
</dbReference>
<dbReference type="InterPro" id="IPR012334">
    <property type="entry name" value="Pectin_lyas_fold"/>
</dbReference>
<evidence type="ECO:0000313" key="13">
    <source>
        <dbReference type="EMBL" id="WOG93419.1"/>
    </source>
</evidence>
<evidence type="ECO:0000256" key="1">
    <source>
        <dbReference type="ARBA" id="ARBA00004191"/>
    </source>
</evidence>
<reference evidence="13" key="2">
    <citation type="submission" date="2022-03" db="EMBL/GenBank/DDBJ databases">
        <title>Draft title - Genomic analysis of global carrot germplasm unveils the trajectory of domestication and the origin of high carotenoid orange carrot.</title>
        <authorList>
            <person name="Iorizzo M."/>
            <person name="Ellison S."/>
            <person name="Senalik D."/>
            <person name="Macko-Podgorni A."/>
            <person name="Grzebelus D."/>
            <person name="Bostan H."/>
            <person name="Rolling W."/>
            <person name="Curaba J."/>
            <person name="Simon P."/>
        </authorList>
    </citation>
    <scope>NUCLEOTIDE SEQUENCE</scope>
    <source>
        <tissue evidence="13">Leaf</tissue>
    </source>
</reference>
<evidence type="ECO:0000256" key="4">
    <source>
        <dbReference type="ARBA" id="ARBA00022525"/>
    </source>
</evidence>
<evidence type="ECO:0000256" key="8">
    <source>
        <dbReference type="PROSITE-ProRule" id="PRU10052"/>
    </source>
</evidence>
<gene>
    <name evidence="12" type="ORF">DCAR_011235</name>
    <name evidence="13" type="ORF">DCAR_0312703</name>
</gene>
<dbReference type="InterPro" id="IPR006626">
    <property type="entry name" value="PbH1"/>
</dbReference>
<dbReference type="Gramene" id="KZN02481">
    <property type="protein sequence ID" value="KZN02481"/>
    <property type="gene ID" value="DCAR_011235"/>
</dbReference>
<feature type="region of interest" description="Disordered" evidence="10">
    <location>
        <begin position="32"/>
        <end position="56"/>
    </location>
</feature>
<dbReference type="InterPro" id="IPR000743">
    <property type="entry name" value="Glyco_hydro_28"/>
</dbReference>
<comment type="subcellular location">
    <subcellularLocation>
        <location evidence="1">Secreted</location>
        <location evidence="1">Cell wall</location>
    </subcellularLocation>
</comment>
<dbReference type="PANTHER" id="PTHR31375">
    <property type="match status" value="1"/>
</dbReference>
<feature type="signal peptide" evidence="11">
    <location>
        <begin position="1"/>
        <end position="29"/>
    </location>
</feature>
<dbReference type="Gene3D" id="2.160.20.10">
    <property type="entry name" value="Single-stranded right-handed beta-helix, Pectin lyase-like"/>
    <property type="match status" value="1"/>
</dbReference>
<keyword evidence="14" id="KW-1185">Reference proteome</keyword>
<keyword evidence="7" id="KW-0961">Cell wall biogenesis/degradation</keyword>
<keyword evidence="5 9" id="KW-0378">Hydrolase</keyword>
<keyword evidence="4" id="KW-0964">Secreted</keyword>
<dbReference type="AlphaFoldDB" id="A0A166B837"/>
<dbReference type="PROSITE" id="PS00502">
    <property type="entry name" value="POLYGALACTURONASE"/>
    <property type="match status" value="1"/>
</dbReference>
<evidence type="ECO:0000256" key="5">
    <source>
        <dbReference type="ARBA" id="ARBA00022801"/>
    </source>
</evidence>
<evidence type="ECO:0000313" key="14">
    <source>
        <dbReference type="Proteomes" id="UP000077755"/>
    </source>
</evidence>
<evidence type="ECO:0000256" key="9">
    <source>
        <dbReference type="RuleBase" id="RU361169"/>
    </source>
</evidence>
<evidence type="ECO:0000256" key="10">
    <source>
        <dbReference type="SAM" id="MobiDB-lite"/>
    </source>
</evidence>
<dbReference type="InterPro" id="IPR011050">
    <property type="entry name" value="Pectin_lyase_fold/virulence"/>
</dbReference>
<evidence type="ECO:0000313" key="12">
    <source>
        <dbReference type="EMBL" id="KZN02481.1"/>
    </source>
</evidence>
<dbReference type="OrthoDB" id="187139at2759"/>
<feature type="compositionally biased region" description="Polar residues" evidence="10">
    <location>
        <begin position="32"/>
        <end position="46"/>
    </location>
</feature>
<evidence type="ECO:0000256" key="11">
    <source>
        <dbReference type="SAM" id="SignalP"/>
    </source>
</evidence>
<dbReference type="KEGG" id="dcr:108213411"/>
<dbReference type="EMBL" id="CP093345">
    <property type="protein sequence ID" value="WOG93419.1"/>
    <property type="molecule type" value="Genomic_DNA"/>
</dbReference>
<reference evidence="12" key="1">
    <citation type="journal article" date="2016" name="Nat. Genet.">
        <title>A high-quality carrot genome assembly provides new insights into carotenoid accumulation and asterid genome evolution.</title>
        <authorList>
            <person name="Iorizzo M."/>
            <person name="Ellison S."/>
            <person name="Senalik D."/>
            <person name="Zeng P."/>
            <person name="Satapoomin P."/>
            <person name="Huang J."/>
            <person name="Bowman M."/>
            <person name="Iovene M."/>
            <person name="Sanseverino W."/>
            <person name="Cavagnaro P."/>
            <person name="Yildiz M."/>
            <person name="Macko-Podgorni A."/>
            <person name="Moranska E."/>
            <person name="Grzebelus E."/>
            <person name="Grzebelus D."/>
            <person name="Ashrafi H."/>
            <person name="Zheng Z."/>
            <person name="Cheng S."/>
            <person name="Spooner D."/>
            <person name="Van Deynze A."/>
            <person name="Simon P."/>
        </authorList>
    </citation>
    <scope>NUCLEOTIDE SEQUENCE [LARGE SCALE GENOMIC DNA]</scope>
    <source>
        <tissue evidence="12">Leaf</tissue>
    </source>
</reference>
<dbReference type="Proteomes" id="UP000077755">
    <property type="component" value="Chromosome 3"/>
</dbReference>
<comment type="similarity">
    <text evidence="2 9">Belongs to the glycosyl hydrolase 28 family.</text>
</comment>
<dbReference type="SMART" id="SM00710">
    <property type="entry name" value="PbH1"/>
    <property type="match status" value="4"/>
</dbReference>
<keyword evidence="11" id="KW-0732">Signal</keyword>
<proteinExistence type="inferred from homology"/>
<sequence>MRGFNRGGPKFLIVTALLIVLSIEQKVSSARQGRQFQRQQDSNTPMSLLREDGDGEFTGQRIPRVVREVYQAKFTALNAARDNTVFNVLDYGAKGDGATDDTKAFEAAWIDTCKVEASTMMIPSGSVFLVKPISFSGPNCQPNIVFQVDGKIIAPTNAKAWGSGLLQWLEFKKLKGITVRGKGIIDGQGSVWWKKSPTYELTEDNKLTSNSTKLASDNSSLPDSVSTEAVRKLPHTKPTALRFYGSSGVTVTGITIQNSQQTHLKFDDCTVVQVFGITVSSPGDSPNTDGIHLQNSQNVLIHNSNLACGDDCISIQTGCSSIFIRDVICGPGHGISIGSLGKDNTRACVSNITVRDVKMHDTLNGVRIKTWQGGSGSVQGVMFANIQVSEVERPIIIDQFYCDGKKCSNHTSAVGISAVSFQNITGTYTKSPVHFACSDTMPCTGVTLTSIELTAKQEIEPFCWQTYGKLETETIPPVNCLKAGNKPNYDQC</sequence>
<evidence type="ECO:0000256" key="3">
    <source>
        <dbReference type="ARBA" id="ARBA00022512"/>
    </source>
</evidence>
<evidence type="ECO:0000256" key="2">
    <source>
        <dbReference type="ARBA" id="ARBA00008834"/>
    </source>
</evidence>
<dbReference type="OMA" id="NMMLIKS"/>
<protein>
    <recommendedName>
        <fullName evidence="15">Polygalacturonase</fullName>
    </recommendedName>
</protein>
<dbReference type="STRING" id="79200.A0A166B837"/>
<accession>A0A166B837</accession>
<keyword evidence="3" id="KW-0134">Cell wall</keyword>
<dbReference type="GO" id="GO:0005975">
    <property type="term" value="P:carbohydrate metabolic process"/>
    <property type="evidence" value="ECO:0007669"/>
    <property type="project" value="InterPro"/>
</dbReference>
<dbReference type="GO" id="GO:0004650">
    <property type="term" value="F:polygalacturonase activity"/>
    <property type="evidence" value="ECO:0007669"/>
    <property type="project" value="EnsemblPlants"/>
</dbReference>
<keyword evidence="6 9" id="KW-0326">Glycosidase</keyword>
<dbReference type="SUPFAM" id="SSF51126">
    <property type="entry name" value="Pectin lyase-like"/>
    <property type="match status" value="1"/>
</dbReference>
<feature type="active site" evidence="8">
    <location>
        <position position="333"/>
    </location>
</feature>
<dbReference type="FunFam" id="2.160.20.10:FF:000019">
    <property type="entry name" value="polygalacturonase At1g48100"/>
    <property type="match status" value="1"/>
</dbReference>